<evidence type="ECO:0000256" key="2">
    <source>
        <dbReference type="ARBA" id="ARBA00004936"/>
    </source>
</evidence>
<evidence type="ECO:0000256" key="10">
    <source>
        <dbReference type="PIRSR" id="PIRSR005091-2"/>
    </source>
</evidence>
<dbReference type="SUPFAM" id="SSF53649">
    <property type="entry name" value="Alkaline phosphatase-like"/>
    <property type="match status" value="1"/>
</dbReference>
<dbReference type="InterPro" id="IPR017850">
    <property type="entry name" value="Alkaline_phosphatase_core_sf"/>
</dbReference>
<comment type="similarity">
    <text evidence="3 8">Belongs to the LTA synthase family.</text>
</comment>
<feature type="binding site" evidence="11">
    <location>
        <position position="271"/>
    </location>
    <ligand>
        <name>Mn(2+)</name>
        <dbReference type="ChEBI" id="CHEBI:29035"/>
    </ligand>
</feature>
<comment type="subcellular location">
    <subcellularLocation>
        <location evidence="1">Cell membrane</location>
        <topology evidence="1">Multi-pass membrane protein</topology>
    </subcellularLocation>
</comment>
<keyword evidence="6 13" id="KW-1133">Transmembrane helix</keyword>
<keyword evidence="10" id="KW-0464">Manganese</keyword>
<protein>
    <submittedName>
        <fullName evidence="15">Lipoteichoic acid synthase</fullName>
    </submittedName>
</protein>
<evidence type="ECO:0000256" key="11">
    <source>
        <dbReference type="PIRSR" id="PIRSR005091-3"/>
    </source>
</evidence>
<feature type="transmembrane region" description="Helical" evidence="13">
    <location>
        <begin position="27"/>
        <end position="47"/>
    </location>
</feature>
<keyword evidence="16" id="KW-1185">Reference proteome</keyword>
<dbReference type="GO" id="GO:0046872">
    <property type="term" value="F:metal ion binding"/>
    <property type="evidence" value="ECO:0007669"/>
    <property type="project" value="UniProtKB-KW"/>
</dbReference>
<dbReference type="GO" id="GO:0005886">
    <property type="term" value="C:plasma membrane"/>
    <property type="evidence" value="ECO:0007669"/>
    <property type="project" value="UniProtKB-SubCell"/>
</dbReference>
<proteinExistence type="inferred from homology"/>
<keyword evidence="7 8" id="KW-0472">Membrane</keyword>
<dbReference type="Pfam" id="PF00884">
    <property type="entry name" value="Sulfatase"/>
    <property type="match status" value="1"/>
</dbReference>
<dbReference type="CDD" id="cd16015">
    <property type="entry name" value="LTA_synthase"/>
    <property type="match status" value="1"/>
</dbReference>
<evidence type="ECO:0000256" key="12">
    <source>
        <dbReference type="SAM" id="MobiDB-lite"/>
    </source>
</evidence>
<dbReference type="OrthoDB" id="5901192at2"/>
<feature type="binding site" evidence="10">
    <location>
        <position position="430"/>
    </location>
    <ligand>
        <name>substrate</name>
    </ligand>
</feature>
<feature type="transmembrane region" description="Helical" evidence="13">
    <location>
        <begin position="59"/>
        <end position="79"/>
    </location>
</feature>
<feature type="transmembrane region" description="Helical" evidence="13">
    <location>
        <begin position="86"/>
        <end position="109"/>
    </location>
</feature>
<organism evidence="15 16">
    <name type="scientific">Fictibacillus solisalsi</name>
    <dbReference type="NCBI Taxonomy" id="459525"/>
    <lineage>
        <taxon>Bacteria</taxon>
        <taxon>Bacillati</taxon>
        <taxon>Bacillota</taxon>
        <taxon>Bacilli</taxon>
        <taxon>Bacillales</taxon>
        <taxon>Fictibacillaceae</taxon>
        <taxon>Fictibacillus</taxon>
    </lineage>
</organism>
<evidence type="ECO:0000256" key="1">
    <source>
        <dbReference type="ARBA" id="ARBA00004651"/>
    </source>
</evidence>
<dbReference type="Proteomes" id="UP000199544">
    <property type="component" value="Unassembled WGS sequence"/>
</dbReference>
<evidence type="ECO:0000256" key="4">
    <source>
        <dbReference type="ARBA" id="ARBA00022475"/>
    </source>
</evidence>
<evidence type="ECO:0000259" key="14">
    <source>
        <dbReference type="Pfam" id="PF00884"/>
    </source>
</evidence>
<name>A0A1G9Y2A6_9BACL</name>
<keyword evidence="10" id="KW-0479">Metal-binding</keyword>
<evidence type="ECO:0000256" key="8">
    <source>
        <dbReference type="PIRNR" id="PIRNR005091"/>
    </source>
</evidence>
<keyword evidence="4 8" id="KW-1003">Cell membrane</keyword>
<keyword evidence="5 13" id="KW-0812">Transmembrane</keyword>
<evidence type="ECO:0000256" key="13">
    <source>
        <dbReference type="SAM" id="Phobius"/>
    </source>
</evidence>
<comment type="pathway">
    <text evidence="2">Cell wall biogenesis; lipoteichoic acid biosynthesis.</text>
</comment>
<dbReference type="STRING" id="459525.SAMN04488137_3161"/>
<accession>A0A1G9Y2A6</accession>
<evidence type="ECO:0000313" key="15">
    <source>
        <dbReference type="EMBL" id="SDN03188.1"/>
    </source>
</evidence>
<feature type="binding site" evidence="11">
    <location>
        <position position="490"/>
    </location>
    <ligand>
        <name>Mn(2+)</name>
        <dbReference type="ChEBI" id="CHEBI:29035"/>
    </ligand>
</feature>
<dbReference type="EMBL" id="FNHW01000001">
    <property type="protein sequence ID" value="SDN03188.1"/>
    <property type="molecule type" value="Genomic_DNA"/>
</dbReference>
<feature type="transmembrane region" description="Helical" evidence="13">
    <location>
        <begin position="141"/>
        <end position="159"/>
    </location>
</feature>
<dbReference type="PANTHER" id="PTHR47371:SF3">
    <property type="entry name" value="PHOSPHOGLYCEROL TRANSFERASE I"/>
    <property type="match status" value="1"/>
</dbReference>
<dbReference type="InterPro" id="IPR050448">
    <property type="entry name" value="OpgB/LTA_synthase_biosynth"/>
</dbReference>
<feature type="binding site" evidence="11">
    <location>
        <position position="489"/>
    </location>
    <ligand>
        <name>Mn(2+)</name>
        <dbReference type="ChEBI" id="CHEBI:29035"/>
    </ligand>
</feature>
<evidence type="ECO:0000256" key="9">
    <source>
        <dbReference type="PIRSR" id="PIRSR005091-1"/>
    </source>
</evidence>
<feature type="domain" description="Sulfatase N-terminal" evidence="14">
    <location>
        <begin position="264"/>
        <end position="554"/>
    </location>
</feature>
<evidence type="ECO:0000256" key="6">
    <source>
        <dbReference type="ARBA" id="ARBA00022989"/>
    </source>
</evidence>
<reference evidence="16" key="1">
    <citation type="submission" date="2016-10" db="EMBL/GenBank/DDBJ databases">
        <authorList>
            <person name="Varghese N."/>
            <person name="Submissions S."/>
        </authorList>
    </citation>
    <scope>NUCLEOTIDE SEQUENCE [LARGE SCALE GENOMIC DNA]</scope>
    <source>
        <strain evidence="16">CGMCC 1.6854</strain>
    </source>
</reference>
<dbReference type="InterPro" id="IPR000917">
    <property type="entry name" value="Sulfatase_N"/>
</dbReference>
<evidence type="ECO:0000256" key="5">
    <source>
        <dbReference type="ARBA" id="ARBA00022692"/>
    </source>
</evidence>
<dbReference type="AlphaFoldDB" id="A0A1G9Y2A6"/>
<evidence type="ECO:0000256" key="3">
    <source>
        <dbReference type="ARBA" id="ARBA00009983"/>
    </source>
</evidence>
<feature type="binding site" evidence="11">
    <location>
        <position position="315"/>
    </location>
    <ligand>
        <name>Mn(2+)</name>
        <dbReference type="ChEBI" id="CHEBI:29035"/>
    </ligand>
</feature>
<gene>
    <name evidence="15" type="ORF">SAMN04488137_3161</name>
</gene>
<dbReference type="PIRSF" id="PIRSF005091">
    <property type="entry name" value="Mmb_sulf_HI1246"/>
    <property type="match status" value="1"/>
</dbReference>
<dbReference type="Gene3D" id="3.30.1120.170">
    <property type="match status" value="1"/>
</dbReference>
<dbReference type="PANTHER" id="PTHR47371">
    <property type="entry name" value="LIPOTEICHOIC ACID SYNTHASE"/>
    <property type="match status" value="1"/>
</dbReference>
<feature type="region of interest" description="Disordered" evidence="12">
    <location>
        <begin position="641"/>
        <end position="681"/>
    </location>
</feature>
<dbReference type="InterPro" id="IPR012160">
    <property type="entry name" value="LtaS-like"/>
</dbReference>
<dbReference type="Gene3D" id="3.40.720.10">
    <property type="entry name" value="Alkaline Phosphatase, subunit A"/>
    <property type="match status" value="1"/>
</dbReference>
<evidence type="ECO:0000256" key="7">
    <source>
        <dbReference type="ARBA" id="ARBA00023136"/>
    </source>
</evidence>
<evidence type="ECO:0000313" key="16">
    <source>
        <dbReference type="Proteomes" id="UP000199544"/>
    </source>
</evidence>
<sequence>MFIEVLEEVKELKGILKAGQNVVQKHIGFFLLAVVLFWLKTYTGYLVEFNLGIENKMQKFLLLINPISSAIFFFGLALFAKGRRAYIWTIVLNFFLSFVLYANIVYYRFFNDFITMPTLTQTKNFGDLGGSIWELLKPYDPLYFIDTIILAVLLFAKFIKPEPVRMARRKVQVVLVSAIALLVINIGLAETDRPQLLTRTFDRNYLVKYLGTYNYVIYDAIQSMRISAQKASADSSDMGDVLNYKDANYAKPDPKYFGKAKGMNVIYIHLESFQNFLINYKLNGQEVTPYLNSFTKDKNTLYFDNFFHQTGQGKTSDAEFMLENSIYGLPQGSVFTTNGNNTFQAAPAILGQKGYTSAVFHGNYKTFWNRDETYKSFGYDKFFDASHYDMNDEDVVNYGLKDKPFFEESIPMLKTLKQPFYTKFITLSNHFPYPIDEKEASIGPDDTGDGSVDRYFQTARYLDEGVKSFIDQLKASGLYDNSVIVMYGDHYGISENHNEAMAKVLNKEEITPYDNAQLQRVPLMIHVPGMKGGVQHQYGGQIDLLPTLLHLLGIDTKEYVQFGTDLMSKQHQQVVPFRNGSFVSPKVTAINGKYFDSKTGEPVKKDKEIQKEQEYTENALQLSDKVVYGDLLRFYTPRDFKPVDRSKYDYNNRDQDSSKTKSEDQPKQEDTSASEQKQEQQ</sequence>
<feature type="transmembrane region" description="Helical" evidence="13">
    <location>
        <begin position="171"/>
        <end position="189"/>
    </location>
</feature>
<feature type="active site" evidence="9">
    <location>
        <position position="315"/>
    </location>
</feature>